<proteinExistence type="predicted"/>
<accession>A0A0B2UUK0</accession>
<evidence type="ECO:0000313" key="1">
    <source>
        <dbReference type="EMBL" id="KHN72545.1"/>
    </source>
</evidence>
<evidence type="ECO:0000313" key="2">
    <source>
        <dbReference type="Proteomes" id="UP000031036"/>
    </source>
</evidence>
<feature type="non-terminal residue" evidence="1">
    <location>
        <position position="101"/>
    </location>
</feature>
<comment type="caution">
    <text evidence="1">The sequence shown here is derived from an EMBL/GenBank/DDBJ whole genome shotgun (WGS) entry which is preliminary data.</text>
</comment>
<name>A0A0B2UUK0_TOXCA</name>
<organism evidence="1 2">
    <name type="scientific">Toxocara canis</name>
    <name type="common">Canine roundworm</name>
    <dbReference type="NCBI Taxonomy" id="6265"/>
    <lineage>
        <taxon>Eukaryota</taxon>
        <taxon>Metazoa</taxon>
        <taxon>Ecdysozoa</taxon>
        <taxon>Nematoda</taxon>
        <taxon>Chromadorea</taxon>
        <taxon>Rhabditida</taxon>
        <taxon>Spirurina</taxon>
        <taxon>Ascaridomorpha</taxon>
        <taxon>Ascaridoidea</taxon>
        <taxon>Toxocaridae</taxon>
        <taxon>Toxocara</taxon>
    </lineage>
</organism>
<keyword evidence="2" id="KW-1185">Reference proteome</keyword>
<sequence>APCLAPISERLPYGKQKKVWEEAWRSFQLKRRAHPSGLTSIRHKSGEAQLLLRRRSFCSPLPCARTLRPSPLATNCIMWHCGASHCIAQLAKPLPLRHSIH</sequence>
<dbReference type="EMBL" id="JPKZ01003247">
    <property type="protein sequence ID" value="KHN72545.1"/>
    <property type="molecule type" value="Genomic_DNA"/>
</dbReference>
<reference evidence="1 2" key="1">
    <citation type="submission" date="2014-11" db="EMBL/GenBank/DDBJ databases">
        <title>Genetic blueprint of the zoonotic pathogen Toxocara canis.</title>
        <authorList>
            <person name="Zhu X.-Q."/>
            <person name="Korhonen P.K."/>
            <person name="Cai H."/>
            <person name="Young N.D."/>
            <person name="Nejsum P."/>
            <person name="von Samson-Himmelstjerna G."/>
            <person name="Boag P.R."/>
            <person name="Tan P."/>
            <person name="Li Q."/>
            <person name="Min J."/>
            <person name="Yang Y."/>
            <person name="Wang X."/>
            <person name="Fang X."/>
            <person name="Hall R.S."/>
            <person name="Hofmann A."/>
            <person name="Sternberg P.W."/>
            <person name="Jex A.R."/>
            <person name="Gasser R.B."/>
        </authorList>
    </citation>
    <scope>NUCLEOTIDE SEQUENCE [LARGE SCALE GENOMIC DNA]</scope>
    <source>
        <strain evidence="1">PN_DK_2014</strain>
    </source>
</reference>
<dbReference type="Proteomes" id="UP000031036">
    <property type="component" value="Unassembled WGS sequence"/>
</dbReference>
<dbReference type="AlphaFoldDB" id="A0A0B2UUK0"/>
<protein>
    <submittedName>
        <fullName evidence="1">Uncharacterized protein</fullName>
    </submittedName>
</protein>
<gene>
    <name evidence="1" type="ORF">Tcan_00817</name>
</gene>
<feature type="non-terminal residue" evidence="1">
    <location>
        <position position="1"/>
    </location>
</feature>